<feature type="transmembrane region" description="Helical" evidence="12">
    <location>
        <begin position="1623"/>
        <end position="1647"/>
    </location>
</feature>
<dbReference type="SUPFAM" id="SSF54695">
    <property type="entry name" value="POZ domain"/>
    <property type="match status" value="1"/>
</dbReference>
<evidence type="ECO:0000313" key="14">
    <source>
        <dbReference type="EMBL" id="OLP85726.1"/>
    </source>
</evidence>
<dbReference type="InterPro" id="IPR025197">
    <property type="entry name" value="DUF4116"/>
</dbReference>
<feature type="region of interest" description="Disordered" evidence="11">
    <location>
        <begin position="2133"/>
        <end position="2158"/>
    </location>
</feature>
<organism evidence="14 15">
    <name type="scientific">Symbiodinium microadriaticum</name>
    <name type="common">Dinoflagellate</name>
    <name type="synonym">Zooxanthella microadriatica</name>
    <dbReference type="NCBI Taxonomy" id="2951"/>
    <lineage>
        <taxon>Eukaryota</taxon>
        <taxon>Sar</taxon>
        <taxon>Alveolata</taxon>
        <taxon>Dinophyceae</taxon>
        <taxon>Suessiales</taxon>
        <taxon>Symbiodiniaceae</taxon>
        <taxon>Symbiodinium</taxon>
    </lineage>
</organism>
<dbReference type="SUPFAM" id="SSF55945">
    <property type="entry name" value="TATA-box binding protein-like"/>
    <property type="match status" value="1"/>
</dbReference>
<dbReference type="EC" id="4.2.99.18" evidence="3"/>
<dbReference type="EMBL" id="LSRX01000960">
    <property type="protein sequence ID" value="OLP85726.1"/>
    <property type="molecule type" value="Genomic_DNA"/>
</dbReference>
<evidence type="ECO:0000256" key="11">
    <source>
        <dbReference type="SAM" id="MobiDB-lite"/>
    </source>
</evidence>
<keyword evidence="12" id="KW-0812">Transmembrane</keyword>
<dbReference type="SMART" id="SM00478">
    <property type="entry name" value="ENDO3c"/>
    <property type="match status" value="1"/>
</dbReference>
<dbReference type="Pfam" id="PF00730">
    <property type="entry name" value="HhH-GPD"/>
    <property type="match status" value="1"/>
</dbReference>
<dbReference type="OrthoDB" id="238681at2759"/>
<feature type="compositionally biased region" description="Polar residues" evidence="11">
    <location>
        <begin position="2142"/>
        <end position="2151"/>
    </location>
</feature>
<sequence length="2158" mass="234497">MAGEIYEVRGLLKFGRGGPSCPSHLKGKLVTLECLEGETFELPAEAACLAGRVRSLVTENGCEHVLKFELKKTTMLKVCEYLKHHRDHSVSEVITPLPSSDLRDCGVSRWDCSFVNIDVEALFDIGFAATTLGIPSLDFLVNAKLACMTNNKSADKLRREYKMINDLPAQEEAELRRTYTALQKQHGEDVDVDLSQLAAASVFHNGMAAARTQLESIKNGEDETQASQTQLNPKSWRYGMWSAGVKKDWQLLADAPYEITNDRELVQNAIVSSQGRALKYASVELRADENLVLLATSFFGTAFAEAAPELRANRRFVLAAVGSHGAALAHASDALQSDKSFLVEAAKAGSGSCLQGAKESLKSDRDLVLEMVVHDGASVRFVTEELRNDKAFAIEAVKRNGAALKFLLPKFQADVEIVQAAVARDPRAASHAHASRRHDLGLEGESALGETHLAKEYAAQAEAGQAKAQKDEVVSVAGIGHRQMPWQEALGQLNYTTMKLGKQVGFSAGSTMMGNLGQGNYVAANSVNDIFPALNRPEIDSSTIMWGGVGGGIGMRWASFGSNDVLSFVEDGLLTIDDATKAVRFVCARMHPPPLVMPSKFDRETRANILTPTAGMIKLELPQAESEGAKAAEVAGDWEGLAATRDREALKNLQTVDRRPLPLNMANSPLGGWPDLLNDSHGLKAKSKMKSLLQTGTQIVLTGVHGKNGMTGSLSQKFSDGKWKVQIDGVGSAILHEDSFEISDSLAGQRSMVDQVVKDERTALRRAKILEKRSQLLEKKAAKNQAMEKMVALTGSETEMIWSPDEACFSYSMHVGESGQEAFQICEQQPPSWQKADRSGRVGDQPICWTLIGYHRSAAQRPIAAIVITSLPAAPPIRAVSVREWLKSQRQAPGYGPISTSMDTAEESLLPDAENHKEPRTWMRAKSLEQGASSDQETLLSRLPGRSESASTPWWLPTHSPSGSPHKDSSLLSVERYNSSQNGRHSSSLPRSLRPWVPGAMPDPARRPLSQSSEERSPATATAGSVVTQPKCRDPNMTTAGHSDWIDLGIPASEFRAASSLETGQCFHWKRIASDEWLGIVCGCCVQLRSVPDTTLVKPLAGQLDLQAFLRYLNYGKGNPSLLDLQTVWGEGTAEAVRTLPGARVFQQDPTEALISFICSANNNVPRISLMLEKMRQHAGGALCKLPPSIAARMVEAYKGEVPSHVHELLLRKSICSFPTAECLASLGEAKLVELGLGYRARYIAATARDLVSTDLEGLKTLKREDAERELQRFPGVGPKVAACVALYGLGFSGAVPVDVHVARAARHMAPHLASRLTTSLTPRLHLEVADFFRDRFGSHAGWAQHVIFAAQRHQGRIPKSVLPFDKLFPWSPDGQELDSSKREVEMDAGAVAAIEAPSPWSRPDKAIWGRCDSITDDRMLRPASSPVVDSVTEVIELEHDFYSISLTPQVPCWAAMCAPLASCIAQLLVLYFLAYQNETMFEGGKWKQPISSYWSLNTMKMISIMLSLFKVSIELGHAQRLCRCLVVGAFAEGFRPVVGWWALALQYFMALLVLFVSLSVVLGSTSCVGCFLKIFSVFIIVDMDNLAAGFVDGMTYLDFRVEVSPERLQAFKRRHGGICRCLSIRAIFMFMPVTLILLSLAMSIYFNTIPLTLLSFGKVSNEDPPKMLVDDGTCVAQLVHHKGQGLSANVSVLLLAALDADSDKALAPRLHWVALEYAAQPVTPSSLQVMRGNDANNNGVFKSGSAATVRSQAYHWLEARGFSPHVYSNLLKREKLYKTFQPFEATFLIPGIQEDAPASYTPSTYMVYVTAQNPLSNALAAKPAMASLLIPACAHFCTSCELAGPRLCDEGKCIEGTHFHLGKCYPCAKDCDKCELNALGHNMSDSESIGCDNGGCKEGFGLKHGRCQPCKDANCSRCLDEDLDVCVECKHGLSINFNGSCQTCGGPHCRRCLENGGCDSCEHGWGPAENATCAECVDGCRECPFSHTECTACQLGYAFGSVGQLFFSVNDMRLVRRFFNTGSAIPVFRTVATVRPVACMAAMTALPALVWTKLPWSVQPARWRTAWVVMENPGGAVVVGKDLVLPHQVCAKTVESSVPNVFRSTIAKFATLDGSPVTGGALAALIVAAAATKPAQQSATGVSKGSSSTPRRPARDE</sequence>
<comment type="catalytic activity">
    <reaction evidence="10">
        <text>2'-deoxyribonucleotide-(2'-deoxyribose 5'-phosphate)-2'-deoxyribonucleotide-DNA = a 3'-end 2'-deoxyribonucleotide-(2,3-dehydro-2,3-deoxyribose 5'-phosphate)-DNA + a 5'-end 5'-phospho-2'-deoxyribonucleoside-DNA + H(+)</text>
        <dbReference type="Rhea" id="RHEA:66592"/>
        <dbReference type="Rhea" id="RHEA-COMP:13180"/>
        <dbReference type="Rhea" id="RHEA-COMP:16897"/>
        <dbReference type="Rhea" id="RHEA-COMP:17067"/>
        <dbReference type="ChEBI" id="CHEBI:15378"/>
        <dbReference type="ChEBI" id="CHEBI:136412"/>
        <dbReference type="ChEBI" id="CHEBI:157695"/>
        <dbReference type="ChEBI" id="CHEBI:167181"/>
        <dbReference type="EC" id="4.2.99.18"/>
    </reaction>
</comment>
<keyword evidence="4" id="KW-0227">DNA damage</keyword>
<dbReference type="SMART" id="SM00512">
    <property type="entry name" value="Skp1"/>
    <property type="match status" value="1"/>
</dbReference>
<dbReference type="GO" id="GO:0034039">
    <property type="term" value="F:8-oxo-7,8-dihydroguanine DNA N-glycosylase activity"/>
    <property type="evidence" value="ECO:0007669"/>
    <property type="project" value="TreeGrafter"/>
</dbReference>
<keyword evidence="5" id="KW-0378">Hydrolase</keyword>
<dbReference type="PANTHER" id="PTHR10242">
    <property type="entry name" value="8-OXOGUANINE DNA GLYCOSYLASE"/>
    <property type="match status" value="1"/>
</dbReference>
<dbReference type="GO" id="GO:0005634">
    <property type="term" value="C:nucleus"/>
    <property type="evidence" value="ECO:0007669"/>
    <property type="project" value="TreeGrafter"/>
</dbReference>
<evidence type="ECO:0000256" key="9">
    <source>
        <dbReference type="ARBA" id="ARBA00023295"/>
    </source>
</evidence>
<feature type="transmembrane region" description="Helical" evidence="12">
    <location>
        <begin position="1548"/>
        <end position="1573"/>
    </location>
</feature>
<evidence type="ECO:0000259" key="13">
    <source>
        <dbReference type="SMART" id="SM00478"/>
    </source>
</evidence>
<dbReference type="Pfam" id="PF13475">
    <property type="entry name" value="DUF4116"/>
    <property type="match status" value="1"/>
</dbReference>
<dbReference type="InterPro" id="IPR052054">
    <property type="entry name" value="Oxidative_DNA_repair_enzyme"/>
</dbReference>
<comment type="caution">
    <text evidence="14">The sequence shown here is derived from an EMBL/GenBank/DDBJ whole genome shotgun (WGS) entry which is preliminary data.</text>
</comment>
<keyword evidence="7 14" id="KW-0456">Lyase</keyword>
<dbReference type="Gene3D" id="1.10.1670.10">
    <property type="entry name" value="Helix-hairpin-Helix base-excision DNA repair enzymes (C-terminal)"/>
    <property type="match status" value="1"/>
</dbReference>
<dbReference type="InterPro" id="IPR011333">
    <property type="entry name" value="SKP1/BTB/POZ_sf"/>
</dbReference>
<evidence type="ECO:0000256" key="4">
    <source>
        <dbReference type="ARBA" id="ARBA00022763"/>
    </source>
</evidence>
<protein>
    <recommendedName>
        <fullName evidence="3">DNA-(apurinic or apyrimidinic site) lyase</fullName>
        <ecNumber evidence="3">4.2.99.18</ecNumber>
    </recommendedName>
</protein>
<evidence type="ECO:0000256" key="1">
    <source>
        <dbReference type="ARBA" id="ARBA00009993"/>
    </source>
</evidence>
<dbReference type="PANTHER" id="PTHR10242:SF2">
    <property type="entry name" value="N-GLYCOSYLASE_DNA LYASE"/>
    <property type="match status" value="1"/>
</dbReference>
<feature type="region of interest" description="Disordered" evidence="11">
    <location>
        <begin position="943"/>
        <end position="1040"/>
    </location>
</feature>
<evidence type="ECO:0000256" key="7">
    <source>
        <dbReference type="ARBA" id="ARBA00023239"/>
    </source>
</evidence>
<feature type="domain" description="HhH-GPD" evidence="13">
    <location>
        <begin position="1182"/>
        <end position="1335"/>
    </location>
</feature>
<dbReference type="Gene3D" id="1.10.340.30">
    <property type="entry name" value="Hypothetical protein, domain 2"/>
    <property type="match status" value="1"/>
</dbReference>
<dbReference type="InterPro" id="IPR023170">
    <property type="entry name" value="HhH_base_excis_C"/>
</dbReference>
<evidence type="ECO:0000256" key="8">
    <source>
        <dbReference type="ARBA" id="ARBA00023268"/>
    </source>
</evidence>
<name>A0A1Q9CS18_SYMMI</name>
<evidence type="ECO:0000256" key="12">
    <source>
        <dbReference type="SAM" id="Phobius"/>
    </source>
</evidence>
<dbReference type="Gene3D" id="3.30.710.10">
    <property type="entry name" value="Potassium Channel Kv1.1, Chain A"/>
    <property type="match status" value="1"/>
</dbReference>
<keyword evidence="8" id="KW-0511">Multifunctional enzyme</keyword>
<feature type="compositionally biased region" description="Low complexity" evidence="11">
    <location>
        <begin position="986"/>
        <end position="995"/>
    </location>
</feature>
<keyword evidence="12" id="KW-1133">Transmembrane helix</keyword>
<dbReference type="SUPFAM" id="SSF81382">
    <property type="entry name" value="Skp1 dimerisation domain-like"/>
    <property type="match status" value="1"/>
</dbReference>
<accession>A0A1Q9CS18</accession>
<evidence type="ECO:0000256" key="5">
    <source>
        <dbReference type="ARBA" id="ARBA00022801"/>
    </source>
</evidence>
<reference evidence="14 15" key="1">
    <citation type="submission" date="2016-02" db="EMBL/GenBank/DDBJ databases">
        <title>Genome analysis of coral dinoflagellate symbionts highlights evolutionary adaptations to a symbiotic lifestyle.</title>
        <authorList>
            <person name="Aranda M."/>
            <person name="Li Y."/>
            <person name="Liew Y.J."/>
            <person name="Baumgarten S."/>
            <person name="Simakov O."/>
            <person name="Wilson M."/>
            <person name="Piel J."/>
            <person name="Ashoor H."/>
            <person name="Bougouffa S."/>
            <person name="Bajic V.B."/>
            <person name="Ryu T."/>
            <person name="Ravasi T."/>
            <person name="Bayer T."/>
            <person name="Micklem G."/>
            <person name="Kim H."/>
            <person name="Bhak J."/>
            <person name="Lajeunesse T.C."/>
            <person name="Voolstra C.R."/>
        </authorList>
    </citation>
    <scope>NUCLEOTIDE SEQUENCE [LARGE SCALE GENOMIC DNA]</scope>
    <source>
        <strain evidence="14 15">CCMP2467</strain>
    </source>
</reference>
<feature type="compositionally biased region" description="Polar residues" evidence="11">
    <location>
        <begin position="970"/>
        <end position="985"/>
    </location>
</feature>
<dbReference type="GO" id="GO:0006289">
    <property type="term" value="P:nucleotide-excision repair"/>
    <property type="evidence" value="ECO:0007669"/>
    <property type="project" value="InterPro"/>
</dbReference>
<dbReference type="InterPro" id="IPR003265">
    <property type="entry name" value="HhH-GPD_domain"/>
</dbReference>
<dbReference type="InterPro" id="IPR012904">
    <property type="entry name" value="OGG_N"/>
</dbReference>
<dbReference type="Proteomes" id="UP000186817">
    <property type="component" value="Unassembled WGS sequence"/>
</dbReference>
<dbReference type="SUPFAM" id="SSF48150">
    <property type="entry name" value="DNA-glycosylase"/>
    <property type="match status" value="1"/>
</dbReference>
<keyword evidence="6" id="KW-0234">DNA repair</keyword>
<comment type="similarity">
    <text evidence="2">Belongs to the type-1 OGG1 family.</text>
</comment>
<proteinExistence type="inferred from homology"/>
<dbReference type="GO" id="GO:0006285">
    <property type="term" value="P:base-excision repair, AP site formation"/>
    <property type="evidence" value="ECO:0007669"/>
    <property type="project" value="TreeGrafter"/>
</dbReference>
<evidence type="ECO:0000256" key="10">
    <source>
        <dbReference type="ARBA" id="ARBA00044632"/>
    </source>
</evidence>
<dbReference type="CDD" id="cd00056">
    <property type="entry name" value="ENDO3c"/>
    <property type="match status" value="1"/>
</dbReference>
<evidence type="ECO:0000256" key="3">
    <source>
        <dbReference type="ARBA" id="ARBA00012720"/>
    </source>
</evidence>
<dbReference type="GO" id="GO:0006511">
    <property type="term" value="P:ubiquitin-dependent protein catabolic process"/>
    <property type="evidence" value="ECO:0007669"/>
    <property type="project" value="InterPro"/>
</dbReference>
<keyword evidence="12" id="KW-0472">Membrane</keyword>
<dbReference type="Gene3D" id="3.30.310.40">
    <property type="match status" value="1"/>
</dbReference>
<dbReference type="InterPro" id="IPR036296">
    <property type="entry name" value="SKP1-like_dim_sf"/>
</dbReference>
<keyword evidence="9" id="KW-0326">Glycosidase</keyword>
<evidence type="ECO:0000256" key="6">
    <source>
        <dbReference type="ARBA" id="ARBA00023204"/>
    </source>
</evidence>
<dbReference type="GO" id="GO:0003684">
    <property type="term" value="F:damaged DNA binding"/>
    <property type="evidence" value="ECO:0007669"/>
    <property type="project" value="InterPro"/>
</dbReference>
<dbReference type="Pfam" id="PF07934">
    <property type="entry name" value="OGG_N"/>
    <property type="match status" value="1"/>
</dbReference>
<feature type="compositionally biased region" description="Polar residues" evidence="11">
    <location>
        <begin position="1019"/>
        <end position="1028"/>
    </location>
</feature>
<dbReference type="GO" id="GO:0140078">
    <property type="term" value="F:class I DNA-(apurinic or apyrimidinic site) endonuclease activity"/>
    <property type="evidence" value="ECO:0007669"/>
    <property type="project" value="UniProtKB-EC"/>
</dbReference>
<keyword evidence="15" id="KW-1185">Reference proteome</keyword>
<evidence type="ECO:0000313" key="15">
    <source>
        <dbReference type="Proteomes" id="UP000186817"/>
    </source>
</evidence>
<dbReference type="InterPro" id="IPR001232">
    <property type="entry name" value="SKP1-like"/>
</dbReference>
<evidence type="ECO:0000256" key="2">
    <source>
        <dbReference type="ARBA" id="ARBA00010679"/>
    </source>
</evidence>
<comment type="similarity">
    <text evidence="1">Belongs to the SKP1 family.</text>
</comment>
<dbReference type="InterPro" id="IPR011257">
    <property type="entry name" value="DNA_glycosylase"/>
</dbReference>
<gene>
    <name evidence="14" type="primary">OGG1</name>
    <name evidence="14" type="ORF">AK812_SmicGene33256</name>
</gene>